<dbReference type="EMBL" id="GL380450">
    <property type="protein sequence ID" value="EGT55863.1"/>
    <property type="molecule type" value="Genomic_DNA"/>
</dbReference>
<proteinExistence type="predicted"/>
<evidence type="ECO:0000313" key="2">
    <source>
        <dbReference type="EMBL" id="EGT55863.1"/>
    </source>
</evidence>
<sequence length="179" mass="20519">MVIVWGEVNFWSGDPPKFAISWDECIQKCLELADCYIRQFSVPPSQNRTFGANLCTANGAMGLTGPYSEDEMTAISDYFIPQLKEEIDTTKYSYYGIWTDGTRTKVEDFQLTDNTLDAVTYNALLRKDSKFDQGDVCITSLSIFIHWMWFSNYDMKGLALSSSYYAMMKKKDEEKKKGT</sequence>
<name>G0PGY5_CAEBE</name>
<dbReference type="OrthoDB" id="5848355at2759"/>
<feature type="domain" description="PAN-3" evidence="1">
    <location>
        <begin position="1"/>
        <end position="39"/>
    </location>
</feature>
<dbReference type="PANTHER" id="PTHR47629">
    <property type="entry name" value="C-TYPE LECTIN-RELATED"/>
    <property type="match status" value="1"/>
</dbReference>
<dbReference type="Proteomes" id="UP000008068">
    <property type="component" value="Unassembled WGS sequence"/>
</dbReference>
<evidence type="ECO:0000313" key="3">
    <source>
        <dbReference type="Proteomes" id="UP000008068"/>
    </source>
</evidence>
<keyword evidence="3" id="KW-1185">Reference proteome</keyword>
<protein>
    <recommendedName>
        <fullName evidence="1">PAN-3 domain-containing protein</fullName>
    </recommendedName>
</protein>
<dbReference type="InParanoid" id="G0PGY5"/>
<evidence type="ECO:0000259" key="1">
    <source>
        <dbReference type="Pfam" id="PF08277"/>
    </source>
</evidence>
<organism evidence="3">
    <name type="scientific">Caenorhabditis brenneri</name>
    <name type="common">Nematode worm</name>
    <dbReference type="NCBI Taxonomy" id="135651"/>
    <lineage>
        <taxon>Eukaryota</taxon>
        <taxon>Metazoa</taxon>
        <taxon>Ecdysozoa</taxon>
        <taxon>Nematoda</taxon>
        <taxon>Chromadorea</taxon>
        <taxon>Rhabditida</taxon>
        <taxon>Rhabditina</taxon>
        <taxon>Rhabditomorpha</taxon>
        <taxon>Rhabditoidea</taxon>
        <taxon>Rhabditidae</taxon>
        <taxon>Peloderinae</taxon>
        <taxon>Caenorhabditis</taxon>
    </lineage>
</organism>
<reference evidence="3" key="1">
    <citation type="submission" date="2011-07" db="EMBL/GenBank/DDBJ databases">
        <authorList>
            <consortium name="Caenorhabditis brenneri Sequencing and Analysis Consortium"/>
            <person name="Wilson R.K."/>
        </authorList>
    </citation>
    <scope>NUCLEOTIDE SEQUENCE [LARGE SCALE GENOMIC DNA]</scope>
    <source>
        <strain evidence="3">PB2801</strain>
    </source>
</reference>
<dbReference type="InterPro" id="IPR006583">
    <property type="entry name" value="PAN-3_domain"/>
</dbReference>
<dbReference type="AlphaFoldDB" id="G0PGY5"/>
<accession>G0PGY5</accession>
<dbReference type="HOGENOM" id="CLU_1504762_0_0_1"/>
<gene>
    <name evidence="2" type="ORF">CAEBREN_12296</name>
</gene>
<dbReference type="Pfam" id="PF08277">
    <property type="entry name" value="PAN_3"/>
    <property type="match status" value="1"/>
</dbReference>